<evidence type="ECO:0000256" key="1">
    <source>
        <dbReference type="SAM" id="MobiDB-lite"/>
    </source>
</evidence>
<feature type="compositionally biased region" description="Low complexity" evidence="1">
    <location>
        <begin position="21"/>
        <end position="39"/>
    </location>
</feature>
<dbReference type="InterPro" id="IPR011320">
    <property type="entry name" value="RNase_H1_N"/>
</dbReference>
<reference evidence="4 5" key="1">
    <citation type="submission" date="2018-03" db="EMBL/GenBank/DDBJ databases">
        <authorList>
            <person name="Guldener U."/>
        </authorList>
    </citation>
    <scope>NUCLEOTIDE SEQUENCE [LARGE SCALE GENOMIC DNA]</scope>
    <source>
        <strain evidence="4 5">NBRC100155</strain>
    </source>
</reference>
<proteinExistence type="predicted"/>
<dbReference type="Gene3D" id="3.40.970.10">
    <property type="entry name" value="Ribonuclease H1, N-terminal domain"/>
    <property type="match status" value="1"/>
</dbReference>
<sequence length="588" mass="63833">MGERNSSLFGRLTLRSKRQFAAAATTASSSSSSSRSASSPVTTPEAETPTSFSGPSDYGLGYSSINHERSPTYNGKRTSKVVLSRPIELDRYPEPSLTQKHPIRPTSSRSRSAKKLSMVHDDEESLFVEIVHEAAPTRAVQSTVRARSASGTSPPTIATTVEVPRPQSPFAMSSTTSQSLISKPPMRLAVRRCYSANDSDVVRPCPSNTRALADVAVASDHSFYAVGRGWKKGVYTTKEDAERQIRNFPGPLLQIFRDRAAAENFIANAGRFTPQPPIEDDDDEFVERTRIFNGLDPNSDLARRRSISMSAERKEAQRRSRIHIAMHSPDAAAVNSPPLSLKSMFSDLAAPVSPIEEINGSGSFPTPVPLQSMSLLPVKHLASSMAFYAKVLGFTCVSQIPSVQAVMTLSSATICLRTVDQAPPPPAGASVSRMSLIRTSNGSTRPDSLTHGRSLLPTMSEEHSDDPDFSLPPTPESLSLSCTEPDPLDLPSTTLPLRSSTSIMSGTTVLIEYSGALESMHTLLSARLNEWRLERNKAAQRSTDSARILSGVQQTPWDAQELHLCDLDGHRLIYTTPFLRGIPGTSLI</sequence>
<keyword evidence="5" id="KW-1185">Reference proteome</keyword>
<dbReference type="EMBL" id="OOIN01000003">
    <property type="protein sequence ID" value="SPO21623.1"/>
    <property type="molecule type" value="Genomic_DNA"/>
</dbReference>
<dbReference type="InterPro" id="IPR037056">
    <property type="entry name" value="RNase_H1_N_sf"/>
</dbReference>
<feature type="domain" description="Ribonuclease H1 N-terminal" evidence="3">
    <location>
        <begin position="223"/>
        <end position="265"/>
    </location>
</feature>
<dbReference type="Pfam" id="PF01693">
    <property type="entry name" value="Cauli_VI"/>
    <property type="match status" value="1"/>
</dbReference>
<dbReference type="SUPFAM" id="SSF54593">
    <property type="entry name" value="Glyoxalase/Bleomycin resistance protein/Dihydroxybiphenyl dioxygenase"/>
    <property type="match status" value="1"/>
</dbReference>
<dbReference type="SUPFAM" id="SSF55658">
    <property type="entry name" value="L9 N-domain-like"/>
    <property type="match status" value="1"/>
</dbReference>
<dbReference type="InterPro" id="IPR009027">
    <property type="entry name" value="Ribosomal_bL9/RNase_H1_N"/>
</dbReference>
<protein>
    <submittedName>
        <fullName evidence="4">Uncharacterized protein</fullName>
    </submittedName>
</protein>
<dbReference type="InterPro" id="IPR029068">
    <property type="entry name" value="Glyas_Bleomycin-R_OHBP_Dase"/>
</dbReference>
<gene>
    <name evidence="4" type="ORF">UTRI_01107_B</name>
</gene>
<evidence type="ECO:0000259" key="3">
    <source>
        <dbReference type="Pfam" id="PF01693"/>
    </source>
</evidence>
<feature type="region of interest" description="Disordered" evidence="1">
    <location>
        <begin position="439"/>
        <end position="485"/>
    </location>
</feature>
<name>A0A5C3DT50_9BASI</name>
<feature type="domain" description="Glyoxalase/fosfomycin resistance/dioxygenase" evidence="2">
    <location>
        <begin position="376"/>
        <end position="429"/>
    </location>
</feature>
<accession>A0A5C3DT50</accession>
<feature type="region of interest" description="Disordered" evidence="1">
    <location>
        <begin position="92"/>
        <end position="114"/>
    </location>
</feature>
<feature type="compositionally biased region" description="Low complexity" evidence="1">
    <location>
        <begin position="476"/>
        <end position="485"/>
    </location>
</feature>
<evidence type="ECO:0000259" key="2">
    <source>
        <dbReference type="Pfam" id="PF00903"/>
    </source>
</evidence>
<dbReference type="InterPro" id="IPR004360">
    <property type="entry name" value="Glyas_Fos-R_dOase_dom"/>
</dbReference>
<feature type="region of interest" description="Disordered" evidence="1">
    <location>
        <begin position="19"/>
        <end position="79"/>
    </location>
</feature>
<feature type="region of interest" description="Disordered" evidence="1">
    <location>
        <begin position="142"/>
        <end position="161"/>
    </location>
</feature>
<dbReference type="AlphaFoldDB" id="A0A5C3DT50"/>
<dbReference type="Proteomes" id="UP000324022">
    <property type="component" value="Unassembled WGS sequence"/>
</dbReference>
<dbReference type="Pfam" id="PF00903">
    <property type="entry name" value="Glyoxalase"/>
    <property type="match status" value="1"/>
</dbReference>
<evidence type="ECO:0000313" key="4">
    <source>
        <dbReference type="EMBL" id="SPO21623.1"/>
    </source>
</evidence>
<dbReference type="OrthoDB" id="2555129at2759"/>
<organism evidence="4 5">
    <name type="scientific">Ustilago trichophora</name>
    <dbReference type="NCBI Taxonomy" id="86804"/>
    <lineage>
        <taxon>Eukaryota</taxon>
        <taxon>Fungi</taxon>
        <taxon>Dikarya</taxon>
        <taxon>Basidiomycota</taxon>
        <taxon>Ustilaginomycotina</taxon>
        <taxon>Ustilaginomycetes</taxon>
        <taxon>Ustilaginales</taxon>
        <taxon>Ustilaginaceae</taxon>
        <taxon>Ustilago</taxon>
    </lineage>
</organism>
<feature type="compositionally biased region" description="Polar residues" evidence="1">
    <location>
        <begin position="142"/>
        <end position="159"/>
    </location>
</feature>
<evidence type="ECO:0000313" key="5">
    <source>
        <dbReference type="Proteomes" id="UP000324022"/>
    </source>
</evidence>